<organism evidence="2 3">
    <name type="scientific">Syncephalis pseudoplumigaleata</name>
    <dbReference type="NCBI Taxonomy" id="1712513"/>
    <lineage>
        <taxon>Eukaryota</taxon>
        <taxon>Fungi</taxon>
        <taxon>Fungi incertae sedis</taxon>
        <taxon>Zoopagomycota</taxon>
        <taxon>Zoopagomycotina</taxon>
        <taxon>Zoopagomycetes</taxon>
        <taxon>Zoopagales</taxon>
        <taxon>Piptocephalidaceae</taxon>
        <taxon>Syncephalis</taxon>
    </lineage>
</organism>
<protein>
    <submittedName>
        <fullName evidence="2">Uncharacterized protein</fullName>
    </submittedName>
</protein>
<dbReference type="AlphaFoldDB" id="A0A4P9YZQ4"/>
<dbReference type="EMBL" id="KZ989746">
    <property type="protein sequence ID" value="RKP25445.1"/>
    <property type="molecule type" value="Genomic_DNA"/>
</dbReference>
<feature type="region of interest" description="Disordered" evidence="1">
    <location>
        <begin position="1"/>
        <end position="21"/>
    </location>
</feature>
<proteinExistence type="predicted"/>
<dbReference type="OrthoDB" id="10507678at2759"/>
<keyword evidence="3" id="KW-1185">Reference proteome</keyword>
<evidence type="ECO:0000313" key="3">
    <source>
        <dbReference type="Proteomes" id="UP000278143"/>
    </source>
</evidence>
<sequence length="161" mass="17161">MRASGLMARGDVDDKVTGHKDAASDKDVDIAHGMNSTVNARMTGVSRFRNLLGGRTTSSLGDLFTRNKTGRHATMPALDDASELTDDAIGRSAWGLSRTSKSKDRAKTAVAPAPDAAHAGTMVVARKSAKEHGFSAWRRAAPLRMLAQRIVGIGQRFTSAR</sequence>
<dbReference type="Proteomes" id="UP000278143">
    <property type="component" value="Unassembled WGS sequence"/>
</dbReference>
<evidence type="ECO:0000313" key="2">
    <source>
        <dbReference type="EMBL" id="RKP25445.1"/>
    </source>
</evidence>
<accession>A0A4P9YZQ4</accession>
<evidence type="ECO:0000256" key="1">
    <source>
        <dbReference type="SAM" id="MobiDB-lite"/>
    </source>
</evidence>
<feature type="compositionally biased region" description="Basic and acidic residues" evidence="1">
    <location>
        <begin position="10"/>
        <end position="21"/>
    </location>
</feature>
<gene>
    <name evidence="2" type="ORF">SYNPS1DRAFT_28829</name>
</gene>
<reference evidence="3" key="1">
    <citation type="journal article" date="2018" name="Nat. Microbiol.">
        <title>Leveraging single-cell genomics to expand the fungal tree of life.</title>
        <authorList>
            <person name="Ahrendt S.R."/>
            <person name="Quandt C.A."/>
            <person name="Ciobanu D."/>
            <person name="Clum A."/>
            <person name="Salamov A."/>
            <person name="Andreopoulos B."/>
            <person name="Cheng J.F."/>
            <person name="Woyke T."/>
            <person name="Pelin A."/>
            <person name="Henrissat B."/>
            <person name="Reynolds N.K."/>
            <person name="Benny G.L."/>
            <person name="Smith M.E."/>
            <person name="James T.Y."/>
            <person name="Grigoriev I.V."/>
        </authorList>
    </citation>
    <scope>NUCLEOTIDE SEQUENCE [LARGE SCALE GENOMIC DNA]</scope>
    <source>
        <strain evidence="3">Benny S71-1</strain>
    </source>
</reference>
<name>A0A4P9YZQ4_9FUNG</name>